<dbReference type="VEuPathDB" id="FungiDB:T552_02453"/>
<dbReference type="GO" id="GO:0000139">
    <property type="term" value="C:Golgi membrane"/>
    <property type="evidence" value="ECO:0007669"/>
    <property type="project" value="UniProtKB-SubCell"/>
</dbReference>
<dbReference type="GO" id="GO:0006888">
    <property type="term" value="P:endoplasmic reticulum to Golgi vesicle-mediated transport"/>
    <property type="evidence" value="ECO:0007669"/>
    <property type="project" value="EnsemblFungi"/>
</dbReference>
<dbReference type="GO" id="GO:0005797">
    <property type="term" value="C:Golgi medial cisterna"/>
    <property type="evidence" value="ECO:0007669"/>
    <property type="project" value="EnsemblFungi"/>
</dbReference>
<feature type="transmembrane region" description="Helical" evidence="9">
    <location>
        <begin position="187"/>
        <end position="204"/>
    </location>
</feature>
<evidence type="ECO:0000256" key="4">
    <source>
        <dbReference type="ARBA" id="ARBA00022692"/>
    </source>
</evidence>
<dbReference type="EMBL" id="LFVZ01000011">
    <property type="protein sequence ID" value="KTW26962.1"/>
    <property type="molecule type" value="Genomic_DNA"/>
</dbReference>
<keyword evidence="3" id="KW-0813">Transport</keyword>
<name>A0A0W4ZF18_PNEC8</name>
<dbReference type="GO" id="GO:0005484">
    <property type="term" value="F:SNAP receptor activity"/>
    <property type="evidence" value="ECO:0007669"/>
    <property type="project" value="EnsemblFungi"/>
</dbReference>
<dbReference type="RefSeq" id="XP_018225153.1">
    <property type="nucleotide sequence ID" value="XM_018370993.1"/>
</dbReference>
<proteinExistence type="inferred from homology"/>
<dbReference type="GO" id="GO:0006886">
    <property type="term" value="P:intracellular protein transport"/>
    <property type="evidence" value="ECO:0007669"/>
    <property type="project" value="EnsemblFungi"/>
</dbReference>
<comment type="subcellular location">
    <subcellularLocation>
        <location evidence="1">Golgi apparatus membrane</location>
        <topology evidence="1">Single-pass type IV membrane protein</topology>
    </subcellularLocation>
</comment>
<gene>
    <name evidence="10" type="ORF">T552_02453</name>
</gene>
<dbReference type="PANTHER" id="PTHR21094:SF2">
    <property type="entry name" value="GOLGI SNAP RECEPTOR COMPLEX MEMBER 1"/>
    <property type="match status" value="1"/>
</dbReference>
<dbReference type="GeneID" id="28937196"/>
<evidence type="ECO:0000256" key="9">
    <source>
        <dbReference type="SAM" id="Phobius"/>
    </source>
</evidence>
<keyword evidence="6 9" id="KW-1133">Transmembrane helix</keyword>
<reference evidence="11" key="1">
    <citation type="journal article" date="2016" name="Nat. Commun.">
        <title>Genome analysis of three Pneumocystis species reveals adaptation mechanisms to life exclusively in mammalian hosts.</title>
        <authorList>
            <person name="Ma L."/>
            <person name="Chen Z."/>
            <person name="Huang D.W."/>
            <person name="Kutty G."/>
            <person name="Ishihara M."/>
            <person name="Wang H."/>
            <person name="Abouelleil A."/>
            <person name="Bishop L."/>
            <person name="Davey E."/>
            <person name="Deng R."/>
            <person name="Deng X."/>
            <person name="Fan L."/>
            <person name="Fantoni G."/>
            <person name="Fitzgerald M."/>
            <person name="Gogineni E."/>
            <person name="Goldberg J.M."/>
            <person name="Handley G."/>
            <person name="Hu X."/>
            <person name="Huber C."/>
            <person name="Jiao X."/>
            <person name="Jones K."/>
            <person name="Levin J.Z."/>
            <person name="Liu Y."/>
            <person name="Macdonald P."/>
            <person name="Melnikov A."/>
            <person name="Raley C."/>
            <person name="Sassi M."/>
            <person name="Sherman B.T."/>
            <person name="Song X."/>
            <person name="Sykes S."/>
            <person name="Tran B."/>
            <person name="Walsh L."/>
            <person name="Xia Y."/>
            <person name="Yang J."/>
            <person name="Young S."/>
            <person name="Zeng Q."/>
            <person name="Zheng X."/>
            <person name="Stephens R."/>
            <person name="Nusbaum C."/>
            <person name="Birren B.W."/>
            <person name="Azadi P."/>
            <person name="Lempicki R.A."/>
            <person name="Cuomo C.A."/>
            <person name="Kovacs J.A."/>
        </authorList>
    </citation>
    <scope>NUCLEOTIDE SEQUENCE [LARGE SCALE GENOMIC DNA]</scope>
    <source>
        <strain evidence="11">B80</strain>
    </source>
</reference>
<dbReference type="OrthoDB" id="422156at2759"/>
<protein>
    <submittedName>
        <fullName evidence="10">Uncharacterized protein</fullName>
    </submittedName>
</protein>
<keyword evidence="5" id="KW-0653">Protein transport</keyword>
<dbReference type="AlphaFoldDB" id="A0A0W4ZF18"/>
<comment type="caution">
    <text evidence="10">The sequence shown here is derived from an EMBL/GenBank/DDBJ whole genome shotgun (WGS) entry which is preliminary data.</text>
</comment>
<keyword evidence="8 9" id="KW-0472">Membrane</keyword>
<dbReference type="GO" id="GO:0048219">
    <property type="term" value="P:inter-Golgi cisterna vesicle-mediated transport"/>
    <property type="evidence" value="ECO:0007669"/>
    <property type="project" value="TreeGrafter"/>
</dbReference>
<evidence type="ECO:0000256" key="1">
    <source>
        <dbReference type="ARBA" id="ARBA00004409"/>
    </source>
</evidence>
<dbReference type="InterPro" id="IPR023601">
    <property type="entry name" value="Golgi_SNAP_su1"/>
</dbReference>
<accession>A0A0W4ZF18</accession>
<evidence type="ECO:0000256" key="3">
    <source>
        <dbReference type="ARBA" id="ARBA00022448"/>
    </source>
</evidence>
<evidence type="ECO:0000313" key="10">
    <source>
        <dbReference type="EMBL" id="KTW26962.1"/>
    </source>
</evidence>
<evidence type="ECO:0000256" key="2">
    <source>
        <dbReference type="ARBA" id="ARBA00008473"/>
    </source>
</evidence>
<evidence type="ECO:0000256" key="8">
    <source>
        <dbReference type="ARBA" id="ARBA00023136"/>
    </source>
</evidence>
<dbReference type="GO" id="GO:0005801">
    <property type="term" value="C:cis-Golgi network"/>
    <property type="evidence" value="ECO:0007669"/>
    <property type="project" value="InterPro"/>
</dbReference>
<keyword evidence="7" id="KW-0333">Golgi apparatus</keyword>
<dbReference type="PANTHER" id="PTHR21094">
    <property type="entry name" value="GOS-28 SNARE- RELATED"/>
    <property type="match status" value="1"/>
</dbReference>
<organism evidence="10 11">
    <name type="scientific">Pneumocystis carinii (strain B80)</name>
    <name type="common">Rat pneumocystis pneumonia agent</name>
    <name type="synonym">Pneumocystis carinii f. sp. carinii</name>
    <dbReference type="NCBI Taxonomy" id="1408658"/>
    <lineage>
        <taxon>Eukaryota</taxon>
        <taxon>Fungi</taxon>
        <taxon>Dikarya</taxon>
        <taxon>Ascomycota</taxon>
        <taxon>Taphrinomycotina</taxon>
        <taxon>Pneumocystomycetes</taxon>
        <taxon>Pneumocystaceae</taxon>
        <taxon>Pneumocystis</taxon>
    </lineage>
</organism>
<comment type="similarity">
    <text evidence="2">Belongs to the GOSR1 family.</text>
</comment>
<evidence type="ECO:0000256" key="7">
    <source>
        <dbReference type="ARBA" id="ARBA00023034"/>
    </source>
</evidence>
<dbReference type="GO" id="GO:0006906">
    <property type="term" value="P:vesicle fusion"/>
    <property type="evidence" value="ECO:0007669"/>
    <property type="project" value="EnsemblFungi"/>
</dbReference>
<dbReference type="GO" id="GO:0031201">
    <property type="term" value="C:SNARE complex"/>
    <property type="evidence" value="ECO:0007669"/>
    <property type="project" value="EnsemblFungi"/>
</dbReference>
<keyword evidence="4 9" id="KW-0812">Transmembrane</keyword>
<evidence type="ECO:0000313" key="11">
    <source>
        <dbReference type="Proteomes" id="UP000054454"/>
    </source>
</evidence>
<dbReference type="Pfam" id="PF12352">
    <property type="entry name" value="V-SNARE_C"/>
    <property type="match status" value="1"/>
</dbReference>
<evidence type="ECO:0000256" key="5">
    <source>
        <dbReference type="ARBA" id="ARBA00022927"/>
    </source>
</evidence>
<sequence length="205" mass="24126">MSDEAKSWSTLRLQLISLESQTETLLLELVTSPETHEEQAQELFNKRNVIINSLSGLLDPDYGGDTVKQYHVERHIEILEKHKKEYEKMNKKRKVGYKGTNEGYHKKHENGIENNETNYFIEESNRIDNSHNMADQILLQAYTTRDDFYQQKDMLHDMNQKMSRATNLISGIKYLISRVNTKRKRNNLILSFIISACIIMTYFMM</sequence>
<dbReference type="Proteomes" id="UP000054454">
    <property type="component" value="Unassembled WGS sequence"/>
</dbReference>
<evidence type="ECO:0000256" key="6">
    <source>
        <dbReference type="ARBA" id="ARBA00022989"/>
    </source>
</evidence>
<keyword evidence="11" id="KW-1185">Reference proteome</keyword>